<protein>
    <submittedName>
        <fullName evidence="2">Uncharacterized protein</fullName>
    </submittedName>
</protein>
<keyword evidence="3" id="KW-1185">Reference proteome</keyword>
<gene>
    <name evidence="2" type="ORF">GCM10008942_25920</name>
</gene>
<feature type="transmembrane region" description="Helical" evidence="1">
    <location>
        <begin position="25"/>
        <end position="46"/>
    </location>
</feature>
<keyword evidence="1" id="KW-0472">Membrane</keyword>
<evidence type="ECO:0000256" key="1">
    <source>
        <dbReference type="SAM" id="Phobius"/>
    </source>
</evidence>
<keyword evidence="1" id="KW-0812">Transmembrane</keyword>
<sequence>MYTPLRGCCTDSPGLDDIVVVRKTYLALAALFGAASLAVGIFHIFYH</sequence>
<name>A0ABN1EVW0_9PROT</name>
<accession>A0ABN1EVW0</accession>
<keyword evidence="1" id="KW-1133">Transmembrane helix</keyword>
<organism evidence="2 3">
    <name type="scientific">Rhizomicrobium electricum</name>
    <dbReference type="NCBI Taxonomy" id="480070"/>
    <lineage>
        <taxon>Bacteria</taxon>
        <taxon>Pseudomonadati</taxon>
        <taxon>Pseudomonadota</taxon>
        <taxon>Alphaproteobacteria</taxon>
        <taxon>Micropepsales</taxon>
        <taxon>Micropepsaceae</taxon>
        <taxon>Rhizomicrobium</taxon>
    </lineage>
</organism>
<proteinExistence type="predicted"/>
<evidence type="ECO:0000313" key="3">
    <source>
        <dbReference type="Proteomes" id="UP001499951"/>
    </source>
</evidence>
<dbReference type="Proteomes" id="UP001499951">
    <property type="component" value="Unassembled WGS sequence"/>
</dbReference>
<comment type="caution">
    <text evidence="2">The sequence shown here is derived from an EMBL/GenBank/DDBJ whole genome shotgun (WGS) entry which is preliminary data.</text>
</comment>
<evidence type="ECO:0000313" key="2">
    <source>
        <dbReference type="EMBL" id="GAA0575914.1"/>
    </source>
</evidence>
<reference evidence="2 3" key="1">
    <citation type="journal article" date="2019" name="Int. J. Syst. Evol. Microbiol.">
        <title>The Global Catalogue of Microorganisms (GCM) 10K type strain sequencing project: providing services to taxonomists for standard genome sequencing and annotation.</title>
        <authorList>
            <consortium name="The Broad Institute Genomics Platform"/>
            <consortium name="The Broad Institute Genome Sequencing Center for Infectious Disease"/>
            <person name="Wu L."/>
            <person name="Ma J."/>
        </authorList>
    </citation>
    <scope>NUCLEOTIDE SEQUENCE [LARGE SCALE GENOMIC DNA]</scope>
    <source>
        <strain evidence="2 3">JCM 15089</strain>
    </source>
</reference>
<dbReference type="RefSeq" id="WP_166936635.1">
    <property type="nucleotide sequence ID" value="NZ_BAAADD010000007.1"/>
</dbReference>
<dbReference type="EMBL" id="BAAADD010000007">
    <property type="protein sequence ID" value="GAA0575914.1"/>
    <property type="molecule type" value="Genomic_DNA"/>
</dbReference>